<evidence type="ECO:0000256" key="1">
    <source>
        <dbReference type="ARBA" id="ARBA00006484"/>
    </source>
</evidence>
<keyword evidence="2" id="KW-0560">Oxidoreductase</keyword>
<accession>A0A8J3J0R8</accession>
<dbReference type="GO" id="GO:0016491">
    <property type="term" value="F:oxidoreductase activity"/>
    <property type="evidence" value="ECO:0007669"/>
    <property type="project" value="UniProtKB-KW"/>
</dbReference>
<protein>
    <submittedName>
        <fullName evidence="4">Oxidoreductase</fullName>
    </submittedName>
</protein>
<dbReference type="AlphaFoldDB" id="A0A8J3J0R8"/>
<dbReference type="NCBIfam" id="NF005559">
    <property type="entry name" value="PRK07231.1"/>
    <property type="match status" value="1"/>
</dbReference>
<dbReference type="PRINTS" id="PR00081">
    <property type="entry name" value="GDHRDH"/>
</dbReference>
<comment type="caution">
    <text evidence="4">The sequence shown here is derived from an EMBL/GenBank/DDBJ whole genome shotgun (WGS) entry which is preliminary data.</text>
</comment>
<dbReference type="PANTHER" id="PTHR43639:SF9">
    <property type="entry name" value="BLL5898 PROTEIN"/>
    <property type="match status" value="1"/>
</dbReference>
<evidence type="ECO:0000259" key="3">
    <source>
        <dbReference type="SMART" id="SM00822"/>
    </source>
</evidence>
<dbReference type="FunFam" id="3.40.50.720:FF:000084">
    <property type="entry name" value="Short-chain dehydrogenase reductase"/>
    <property type="match status" value="1"/>
</dbReference>
<evidence type="ECO:0000256" key="2">
    <source>
        <dbReference type="ARBA" id="ARBA00023002"/>
    </source>
</evidence>
<dbReference type="InterPro" id="IPR057326">
    <property type="entry name" value="KR_dom"/>
</dbReference>
<dbReference type="Gene3D" id="3.40.50.720">
    <property type="entry name" value="NAD(P)-binding Rossmann-like Domain"/>
    <property type="match status" value="1"/>
</dbReference>
<comment type="similarity">
    <text evidence="1">Belongs to the short-chain dehydrogenases/reductases (SDR) family.</text>
</comment>
<dbReference type="PANTHER" id="PTHR43639">
    <property type="entry name" value="OXIDOREDUCTASE, SHORT-CHAIN DEHYDROGENASE/REDUCTASE FAMILY (AFU_ORTHOLOGUE AFUA_5G02870)"/>
    <property type="match status" value="1"/>
</dbReference>
<feature type="domain" description="Ketoreductase" evidence="3">
    <location>
        <begin position="8"/>
        <end position="190"/>
    </location>
</feature>
<sequence length="253" mass="26572">MDFTFKDQVVLVTGGASGIGRSIAEAFGRYGASVALTYFTSDTDAREVVATIEQAGSKALALYGDLTQEAEVERVVAATREHFGKIDVLVTNSGGILQRSKVKDCSLELWNQVITVNLTSTFLCCRAVLPHMEQAGQGIIITMSSLAAHDGGGAGAAHYAATKGGILTFTRSLAKEVGPLGIRVNGIAPGLIATRFHDRFNTPEGRQAAVNRTPLGREGLPEDVAGTALFLASPWSTFIAGETIEVNGGQGVF</sequence>
<gene>
    <name evidence="4" type="ORF">KSF_102630</name>
</gene>
<dbReference type="Proteomes" id="UP000597444">
    <property type="component" value="Unassembled WGS sequence"/>
</dbReference>
<name>A0A8J3J0R8_9CHLR</name>
<organism evidence="4 5">
    <name type="scientific">Reticulibacter mediterranei</name>
    <dbReference type="NCBI Taxonomy" id="2778369"/>
    <lineage>
        <taxon>Bacteria</taxon>
        <taxon>Bacillati</taxon>
        <taxon>Chloroflexota</taxon>
        <taxon>Ktedonobacteria</taxon>
        <taxon>Ktedonobacterales</taxon>
        <taxon>Reticulibacteraceae</taxon>
        <taxon>Reticulibacter</taxon>
    </lineage>
</organism>
<evidence type="ECO:0000313" key="5">
    <source>
        <dbReference type="Proteomes" id="UP000597444"/>
    </source>
</evidence>
<dbReference type="InterPro" id="IPR002347">
    <property type="entry name" value="SDR_fam"/>
</dbReference>
<dbReference type="InterPro" id="IPR036291">
    <property type="entry name" value="NAD(P)-bd_dom_sf"/>
</dbReference>
<dbReference type="NCBIfam" id="NF009466">
    <property type="entry name" value="PRK12826.1-2"/>
    <property type="match status" value="1"/>
</dbReference>
<dbReference type="EMBL" id="BNJK01000002">
    <property type="protein sequence ID" value="GHP00216.1"/>
    <property type="molecule type" value="Genomic_DNA"/>
</dbReference>
<proteinExistence type="inferred from homology"/>
<evidence type="ECO:0000313" key="4">
    <source>
        <dbReference type="EMBL" id="GHP00216.1"/>
    </source>
</evidence>
<reference evidence="4" key="1">
    <citation type="submission" date="2020-10" db="EMBL/GenBank/DDBJ databases">
        <title>Taxonomic study of unclassified bacteria belonging to the class Ktedonobacteria.</title>
        <authorList>
            <person name="Yabe S."/>
            <person name="Wang C.M."/>
            <person name="Zheng Y."/>
            <person name="Sakai Y."/>
            <person name="Cavaletti L."/>
            <person name="Monciardini P."/>
            <person name="Donadio S."/>
        </authorList>
    </citation>
    <scope>NUCLEOTIDE SEQUENCE</scope>
    <source>
        <strain evidence="4">ID150040</strain>
    </source>
</reference>
<dbReference type="SUPFAM" id="SSF51735">
    <property type="entry name" value="NAD(P)-binding Rossmann-fold domains"/>
    <property type="match status" value="1"/>
</dbReference>
<dbReference type="InterPro" id="IPR020904">
    <property type="entry name" value="Sc_DH/Rdtase_CS"/>
</dbReference>
<keyword evidence="5" id="KW-1185">Reference proteome</keyword>
<dbReference type="RefSeq" id="WP_220210782.1">
    <property type="nucleotide sequence ID" value="NZ_BNJK01000002.1"/>
</dbReference>
<dbReference type="SMART" id="SM00822">
    <property type="entry name" value="PKS_KR"/>
    <property type="match status" value="1"/>
</dbReference>
<dbReference type="Pfam" id="PF13561">
    <property type="entry name" value="adh_short_C2"/>
    <property type="match status" value="1"/>
</dbReference>
<dbReference type="PRINTS" id="PR00080">
    <property type="entry name" value="SDRFAMILY"/>
</dbReference>
<dbReference type="PROSITE" id="PS00061">
    <property type="entry name" value="ADH_SHORT"/>
    <property type="match status" value="1"/>
</dbReference>